<keyword evidence="3" id="KW-1185">Reference proteome</keyword>
<dbReference type="EMBL" id="BKAJ01000174">
    <property type="protein sequence ID" value="GEP60659.1"/>
    <property type="molecule type" value="Genomic_DNA"/>
</dbReference>
<protein>
    <submittedName>
        <fullName evidence="2">Uncharacterized protein</fullName>
    </submittedName>
</protein>
<organism evidence="2 3">
    <name type="scientific">Reyranella soli</name>
    <dbReference type="NCBI Taxonomy" id="1230389"/>
    <lineage>
        <taxon>Bacteria</taxon>
        <taxon>Pseudomonadati</taxon>
        <taxon>Pseudomonadota</taxon>
        <taxon>Alphaproteobacteria</taxon>
        <taxon>Hyphomicrobiales</taxon>
        <taxon>Reyranellaceae</taxon>
        <taxon>Reyranella</taxon>
    </lineage>
</organism>
<feature type="region of interest" description="Disordered" evidence="1">
    <location>
        <begin position="15"/>
        <end position="49"/>
    </location>
</feature>
<feature type="compositionally biased region" description="Low complexity" evidence="1">
    <location>
        <begin position="18"/>
        <end position="49"/>
    </location>
</feature>
<name>A0A512NNZ8_9HYPH</name>
<evidence type="ECO:0000313" key="3">
    <source>
        <dbReference type="Proteomes" id="UP000321058"/>
    </source>
</evidence>
<dbReference type="Proteomes" id="UP000321058">
    <property type="component" value="Unassembled WGS sequence"/>
</dbReference>
<evidence type="ECO:0000256" key="1">
    <source>
        <dbReference type="SAM" id="MobiDB-lite"/>
    </source>
</evidence>
<dbReference type="AlphaFoldDB" id="A0A512NNZ8"/>
<proteinExistence type="predicted"/>
<evidence type="ECO:0000313" key="2">
    <source>
        <dbReference type="EMBL" id="GEP60659.1"/>
    </source>
</evidence>
<gene>
    <name evidence="2" type="ORF">RSO01_78250</name>
</gene>
<comment type="caution">
    <text evidence="2">The sequence shown here is derived from an EMBL/GenBank/DDBJ whole genome shotgun (WGS) entry which is preliminary data.</text>
</comment>
<reference evidence="2 3" key="1">
    <citation type="submission" date="2019-07" db="EMBL/GenBank/DDBJ databases">
        <title>Whole genome shotgun sequence of Reyranella soli NBRC 108950.</title>
        <authorList>
            <person name="Hosoyama A."/>
            <person name="Uohara A."/>
            <person name="Ohji S."/>
            <person name="Ichikawa N."/>
        </authorList>
    </citation>
    <scope>NUCLEOTIDE SEQUENCE [LARGE SCALE GENOMIC DNA]</scope>
    <source>
        <strain evidence="2 3">NBRC 108950</strain>
    </source>
</reference>
<accession>A0A512NNZ8</accession>
<sequence>MALAMPRSRLICKVPPLTTESVPPKTETPKKPFTVSAPPSIVSPPVKQSHSVRSPPIVPILPPLLAPVSVSLVAAPSSSSEPVPEIEPEKVVLVPPAILR</sequence>